<comment type="caution">
    <text evidence="1">The sequence shown here is derived from an EMBL/GenBank/DDBJ whole genome shotgun (WGS) entry which is preliminary data.</text>
</comment>
<accession>A0ABR1RX03</accession>
<dbReference type="Proteomes" id="UP001444661">
    <property type="component" value="Unassembled WGS sequence"/>
</dbReference>
<proteinExistence type="predicted"/>
<organism evidence="1 2">
    <name type="scientific">Apiospora rasikravindrae</name>
    <dbReference type="NCBI Taxonomy" id="990691"/>
    <lineage>
        <taxon>Eukaryota</taxon>
        <taxon>Fungi</taxon>
        <taxon>Dikarya</taxon>
        <taxon>Ascomycota</taxon>
        <taxon>Pezizomycotina</taxon>
        <taxon>Sordariomycetes</taxon>
        <taxon>Xylariomycetidae</taxon>
        <taxon>Amphisphaeriales</taxon>
        <taxon>Apiosporaceae</taxon>
        <taxon>Apiospora</taxon>
    </lineage>
</organism>
<gene>
    <name evidence="1" type="ORF">PG993_013207</name>
</gene>
<dbReference type="EMBL" id="JAQQWK010000012">
    <property type="protein sequence ID" value="KAK8022440.1"/>
    <property type="molecule type" value="Genomic_DNA"/>
</dbReference>
<evidence type="ECO:0000313" key="1">
    <source>
        <dbReference type="EMBL" id="KAK8022440.1"/>
    </source>
</evidence>
<reference evidence="1 2" key="1">
    <citation type="submission" date="2023-01" db="EMBL/GenBank/DDBJ databases">
        <title>Analysis of 21 Apiospora genomes using comparative genomics revels a genus with tremendous synthesis potential of carbohydrate active enzymes and secondary metabolites.</title>
        <authorList>
            <person name="Sorensen T."/>
        </authorList>
    </citation>
    <scope>NUCLEOTIDE SEQUENCE [LARGE SCALE GENOMIC DNA]</scope>
    <source>
        <strain evidence="1 2">CBS 33761</strain>
    </source>
</reference>
<sequence>MPKLSKTNAKALQYDWDLAPAEPVSEGDAGSVGRLEATAGDALGDALALDGVAVADVVANADTVLDKTTGRFRQY</sequence>
<protein>
    <submittedName>
        <fullName evidence="1">Uncharacterized protein</fullName>
    </submittedName>
</protein>
<evidence type="ECO:0000313" key="2">
    <source>
        <dbReference type="Proteomes" id="UP001444661"/>
    </source>
</evidence>
<name>A0ABR1RX03_9PEZI</name>
<keyword evidence="2" id="KW-1185">Reference proteome</keyword>